<organism evidence="2 3">
    <name type="scientific">Streptacidiphilus fuscans</name>
    <dbReference type="NCBI Taxonomy" id="2789292"/>
    <lineage>
        <taxon>Bacteria</taxon>
        <taxon>Bacillati</taxon>
        <taxon>Actinomycetota</taxon>
        <taxon>Actinomycetes</taxon>
        <taxon>Kitasatosporales</taxon>
        <taxon>Streptomycetaceae</taxon>
        <taxon>Streptacidiphilus</taxon>
    </lineage>
</organism>
<accession>A0A931BAE0</accession>
<proteinExistence type="predicted"/>
<feature type="chain" id="PRO_5036805675" evidence="1">
    <location>
        <begin position="25"/>
        <end position="48"/>
    </location>
</feature>
<feature type="signal peptide" evidence="1">
    <location>
        <begin position="1"/>
        <end position="24"/>
    </location>
</feature>
<dbReference type="AlphaFoldDB" id="A0A931BAE0"/>
<protein>
    <submittedName>
        <fullName evidence="2">Uncharacterized protein</fullName>
    </submittedName>
</protein>
<name>A0A931BAE0_9ACTN</name>
<sequence length="48" mass="4785">MKKLWVGRTLAGVMLAAAALTGFAAGHGTSRTLADSQWGGSAPTAVTP</sequence>
<keyword evidence="3" id="KW-1185">Reference proteome</keyword>
<dbReference type="EMBL" id="JADPRT010000009">
    <property type="protein sequence ID" value="MBF9070658.1"/>
    <property type="molecule type" value="Genomic_DNA"/>
</dbReference>
<evidence type="ECO:0000313" key="3">
    <source>
        <dbReference type="Proteomes" id="UP000657385"/>
    </source>
</evidence>
<keyword evidence="1" id="KW-0732">Signal</keyword>
<reference evidence="2" key="1">
    <citation type="submission" date="2020-11" db="EMBL/GenBank/DDBJ databases">
        <title>Isolation and identification of active actinomycetes.</title>
        <authorList>
            <person name="Yu B."/>
        </authorList>
    </citation>
    <scope>NUCLEOTIDE SEQUENCE</scope>
    <source>
        <strain evidence="2">NEAU-YB345</strain>
    </source>
</reference>
<gene>
    <name evidence="2" type="ORF">I2501_21785</name>
</gene>
<evidence type="ECO:0000313" key="2">
    <source>
        <dbReference type="EMBL" id="MBF9070658.1"/>
    </source>
</evidence>
<evidence type="ECO:0000256" key="1">
    <source>
        <dbReference type="SAM" id="SignalP"/>
    </source>
</evidence>
<dbReference type="Proteomes" id="UP000657385">
    <property type="component" value="Unassembled WGS sequence"/>
</dbReference>
<comment type="caution">
    <text evidence="2">The sequence shown here is derived from an EMBL/GenBank/DDBJ whole genome shotgun (WGS) entry which is preliminary data.</text>
</comment>
<dbReference type="RefSeq" id="WP_196195831.1">
    <property type="nucleotide sequence ID" value="NZ_JADPRT010000009.1"/>
</dbReference>